<reference evidence="1 2" key="1">
    <citation type="submission" date="2015-02" db="EMBL/GenBank/DDBJ databases">
        <authorList>
            <person name="Ju K.-S."/>
            <person name="Doroghazi J.R."/>
            <person name="Metcalf W."/>
        </authorList>
    </citation>
    <scope>NUCLEOTIDE SEQUENCE [LARGE SCALE GENOMIC DNA]</scope>
    <source>
        <strain evidence="1 2">ATCC 31215</strain>
    </source>
</reference>
<dbReference type="EMBL" id="JZKH01000151">
    <property type="protein sequence ID" value="KJS58025.1"/>
    <property type="molecule type" value="Genomic_DNA"/>
</dbReference>
<evidence type="ECO:0000313" key="2">
    <source>
        <dbReference type="Proteomes" id="UP000033699"/>
    </source>
</evidence>
<evidence type="ECO:0000313" key="1">
    <source>
        <dbReference type="EMBL" id="KJS58025.1"/>
    </source>
</evidence>
<keyword evidence="2" id="KW-1185">Reference proteome</keyword>
<dbReference type="AlphaFoldDB" id="A0A0F2T6T2"/>
<accession>A0A0F2T6T2</accession>
<name>A0A0F2T6T2_STRR3</name>
<comment type="caution">
    <text evidence="1">The sequence shown here is derived from an EMBL/GenBank/DDBJ whole genome shotgun (WGS) entry which is preliminary data.</text>
</comment>
<proteinExistence type="predicted"/>
<dbReference type="Proteomes" id="UP000033699">
    <property type="component" value="Unassembled WGS sequence"/>
</dbReference>
<sequence length="416" mass="44600">MGDNPELRAVMKELGLTRPDLVLMVNRELLALGCPGTLTVRTVATWLSGQSRWPQGRIRTALERALKRTPEQLGFIPPYAAQPHVPPEEPVLRRNFLAASAAVALPPAISRGHAVGHSDVDRLTASLKTLTELDDHRGGNGSLEAAALAGANHALSKVECTTSESVQKRLYSLAADYTATAGFSCIDDRRLDSAEHHLETALRLAGLGNDHVTTLRVFNCLSMVGFQRNTPLAALSAARAAQDARATRRDPFLASLAHARTAIAHSTAHDRQAALRCLGRACDALGRADGRERPAWTTFYGPAELAALSAVVHQLLGDSAQSESASHRALAGIPPQFRRNRASATARLALAQLGQHDIEQAADTATGVYALMGADPLPPRLRSLLGDFHRGLITLAPDSPVTREWTDRVHAQGAHQ</sequence>
<protein>
    <recommendedName>
        <fullName evidence="3">Transcriptional regulator</fullName>
    </recommendedName>
</protein>
<organism evidence="1 2">
    <name type="scientific">Streptomyces rubellomurinus (strain ATCC 31215)</name>
    <dbReference type="NCBI Taxonomy" id="359131"/>
    <lineage>
        <taxon>Bacteria</taxon>
        <taxon>Bacillati</taxon>
        <taxon>Actinomycetota</taxon>
        <taxon>Actinomycetes</taxon>
        <taxon>Kitasatosporales</taxon>
        <taxon>Streptomycetaceae</taxon>
        <taxon>Streptomyces</taxon>
    </lineage>
</organism>
<dbReference type="RefSeq" id="WP_045705186.1">
    <property type="nucleotide sequence ID" value="NZ_JZKH01000151.1"/>
</dbReference>
<dbReference type="InterPro" id="IPR011990">
    <property type="entry name" value="TPR-like_helical_dom_sf"/>
</dbReference>
<dbReference type="Gene3D" id="1.25.40.10">
    <property type="entry name" value="Tetratricopeptide repeat domain"/>
    <property type="match status" value="1"/>
</dbReference>
<evidence type="ECO:0008006" key="3">
    <source>
        <dbReference type="Google" id="ProtNLM"/>
    </source>
</evidence>
<gene>
    <name evidence="1" type="ORF">VM95_35975</name>
</gene>
<dbReference type="PATRIC" id="fig|359131.3.peg.1909"/>
<dbReference type="OrthoDB" id="4332031at2"/>